<dbReference type="InterPro" id="IPR050087">
    <property type="entry name" value="AON_synthase_class-II"/>
</dbReference>
<proteinExistence type="inferred from homology"/>
<evidence type="ECO:0000256" key="3">
    <source>
        <dbReference type="ARBA" id="ARBA00022679"/>
    </source>
</evidence>
<gene>
    <name evidence="5" type="ORF">JTE90_007324</name>
</gene>
<evidence type="ECO:0000259" key="4">
    <source>
        <dbReference type="Pfam" id="PF00155"/>
    </source>
</evidence>
<evidence type="ECO:0000313" key="6">
    <source>
        <dbReference type="Proteomes" id="UP000827092"/>
    </source>
</evidence>
<dbReference type="GO" id="GO:0046512">
    <property type="term" value="P:sphingosine biosynthetic process"/>
    <property type="evidence" value="ECO:0007669"/>
    <property type="project" value="TreeGrafter"/>
</dbReference>
<sequence length="146" mass="16424">MYAASMSPIVAEQILMSTKIIMGKDGTTEGIDRLRQLERNTHYFRKKLKQKGFIIFGNEDSPVVPLMLYFPSKIAEFVRQLLRRGIATVGVGFPATSLTSARARFCVSAAHTKDMLDEALAMVEAAGRLIMVDYSQKQRCQEEIVY</sequence>
<keyword evidence="3" id="KW-0808">Transferase</keyword>
<evidence type="ECO:0000313" key="5">
    <source>
        <dbReference type="EMBL" id="KAG8186299.1"/>
    </source>
</evidence>
<dbReference type="GO" id="GO:0046513">
    <property type="term" value="P:ceramide biosynthetic process"/>
    <property type="evidence" value="ECO:0007669"/>
    <property type="project" value="TreeGrafter"/>
</dbReference>
<dbReference type="GO" id="GO:0017059">
    <property type="term" value="C:serine palmitoyltransferase complex"/>
    <property type="evidence" value="ECO:0007669"/>
    <property type="project" value="TreeGrafter"/>
</dbReference>
<dbReference type="Pfam" id="PF00155">
    <property type="entry name" value="Aminotran_1_2"/>
    <property type="match status" value="1"/>
</dbReference>
<dbReference type="SUPFAM" id="SSF53383">
    <property type="entry name" value="PLP-dependent transferases"/>
    <property type="match status" value="1"/>
</dbReference>
<evidence type="ECO:0000256" key="1">
    <source>
        <dbReference type="ARBA" id="ARBA00001933"/>
    </source>
</evidence>
<dbReference type="InterPro" id="IPR015424">
    <property type="entry name" value="PyrdxlP-dep_Trfase"/>
</dbReference>
<dbReference type="InterPro" id="IPR004839">
    <property type="entry name" value="Aminotransferase_I/II_large"/>
</dbReference>
<keyword evidence="6" id="KW-1185">Reference proteome</keyword>
<accession>A0AAV6UQ71</accession>
<dbReference type="AlphaFoldDB" id="A0AAV6UQ71"/>
<dbReference type="GO" id="GO:0030170">
    <property type="term" value="F:pyridoxal phosphate binding"/>
    <property type="evidence" value="ECO:0007669"/>
    <property type="project" value="InterPro"/>
</dbReference>
<evidence type="ECO:0000256" key="2">
    <source>
        <dbReference type="ARBA" id="ARBA00008392"/>
    </source>
</evidence>
<dbReference type="GO" id="GO:0004758">
    <property type="term" value="F:serine C-palmitoyltransferase activity"/>
    <property type="evidence" value="ECO:0007669"/>
    <property type="project" value="TreeGrafter"/>
</dbReference>
<dbReference type="EMBL" id="JAFNEN010000306">
    <property type="protein sequence ID" value="KAG8186299.1"/>
    <property type="molecule type" value="Genomic_DNA"/>
</dbReference>
<organism evidence="5 6">
    <name type="scientific">Oedothorax gibbosus</name>
    <dbReference type="NCBI Taxonomy" id="931172"/>
    <lineage>
        <taxon>Eukaryota</taxon>
        <taxon>Metazoa</taxon>
        <taxon>Ecdysozoa</taxon>
        <taxon>Arthropoda</taxon>
        <taxon>Chelicerata</taxon>
        <taxon>Arachnida</taxon>
        <taxon>Araneae</taxon>
        <taxon>Araneomorphae</taxon>
        <taxon>Entelegynae</taxon>
        <taxon>Araneoidea</taxon>
        <taxon>Linyphiidae</taxon>
        <taxon>Erigoninae</taxon>
        <taxon>Oedothorax</taxon>
    </lineage>
</organism>
<feature type="domain" description="Aminotransferase class I/classII large" evidence="4">
    <location>
        <begin position="5"/>
        <end position="121"/>
    </location>
</feature>
<reference evidence="5 6" key="1">
    <citation type="journal article" date="2022" name="Nat. Ecol. Evol.">
        <title>A masculinizing supergene underlies an exaggerated male reproductive morph in a spider.</title>
        <authorList>
            <person name="Hendrickx F."/>
            <person name="De Corte Z."/>
            <person name="Sonet G."/>
            <person name="Van Belleghem S.M."/>
            <person name="Kostlbacher S."/>
            <person name="Vangestel C."/>
        </authorList>
    </citation>
    <scope>NUCLEOTIDE SEQUENCE [LARGE SCALE GENOMIC DNA]</scope>
    <source>
        <strain evidence="5">W744_W776</strain>
    </source>
</reference>
<dbReference type="InterPro" id="IPR015422">
    <property type="entry name" value="PyrdxlP-dep_Trfase_small"/>
</dbReference>
<comment type="cofactor">
    <cofactor evidence="1">
        <name>pyridoxal 5'-phosphate</name>
        <dbReference type="ChEBI" id="CHEBI:597326"/>
    </cofactor>
</comment>
<protein>
    <recommendedName>
        <fullName evidence="4">Aminotransferase class I/classII large domain-containing protein</fullName>
    </recommendedName>
</protein>
<comment type="caution">
    <text evidence="5">The sequence shown here is derived from an EMBL/GenBank/DDBJ whole genome shotgun (WGS) entry which is preliminary data.</text>
</comment>
<dbReference type="Gene3D" id="3.90.1150.10">
    <property type="entry name" value="Aspartate Aminotransferase, domain 1"/>
    <property type="match status" value="1"/>
</dbReference>
<comment type="similarity">
    <text evidence="2">Belongs to the class-II pyridoxal-phosphate-dependent aminotransferase family.</text>
</comment>
<dbReference type="PANTHER" id="PTHR13693">
    <property type="entry name" value="CLASS II AMINOTRANSFERASE/8-AMINO-7-OXONONANOATE SYNTHASE"/>
    <property type="match status" value="1"/>
</dbReference>
<dbReference type="PANTHER" id="PTHR13693:SF3">
    <property type="entry name" value="LD36009P"/>
    <property type="match status" value="1"/>
</dbReference>
<dbReference type="GO" id="GO:0016020">
    <property type="term" value="C:membrane"/>
    <property type="evidence" value="ECO:0007669"/>
    <property type="project" value="GOC"/>
</dbReference>
<dbReference type="Proteomes" id="UP000827092">
    <property type="component" value="Unassembled WGS sequence"/>
</dbReference>
<name>A0AAV6UQ71_9ARAC</name>